<sequence>MKGISLIGFMGSGKTSVGEELANALQLAFLDTDHQIEIQCGKSIPELFSSKGEKIFRDYETMVLKQMPTFDVVVSTGGGIVERRENRKWLKEHYQVIFLNTDLEVIRKRLADDRSRPLWQKGKDEVEQLFQRRFQLYRTTAHRVIDTNNRDVRMVVEEILSGIN</sequence>
<comment type="subunit">
    <text evidence="11">Monomer.</text>
</comment>
<dbReference type="GO" id="GO:0004765">
    <property type="term" value="F:shikimate kinase activity"/>
    <property type="evidence" value="ECO:0007669"/>
    <property type="project" value="UniProtKB-UniRule"/>
</dbReference>
<evidence type="ECO:0000256" key="8">
    <source>
        <dbReference type="ARBA" id="ARBA00022840"/>
    </source>
</evidence>
<keyword evidence="6 11" id="KW-0547">Nucleotide-binding</keyword>
<keyword evidence="11" id="KW-0479">Metal-binding</keyword>
<comment type="function">
    <text evidence="11">Catalyzes the specific phosphorylation of the 3-hydroxyl group of shikimic acid using ATP as a cosubstrate.</text>
</comment>
<dbReference type="HAMAP" id="MF_00109">
    <property type="entry name" value="Shikimate_kinase"/>
    <property type="match status" value="1"/>
</dbReference>
<dbReference type="InterPro" id="IPR000623">
    <property type="entry name" value="Shikimate_kinase/TSH1"/>
</dbReference>
<keyword evidence="8 11" id="KW-0067">ATP-binding</keyword>
<name>A0A4V2V2Y0_9BACI</name>
<keyword evidence="9 11" id="KW-0057">Aromatic amino acid biosynthesis</keyword>
<dbReference type="GO" id="GO:0005524">
    <property type="term" value="F:ATP binding"/>
    <property type="evidence" value="ECO:0007669"/>
    <property type="project" value="UniProtKB-UniRule"/>
</dbReference>
<proteinExistence type="inferred from homology"/>
<dbReference type="RefSeq" id="WP_165902016.1">
    <property type="nucleotide sequence ID" value="NZ_SMAN01000001.1"/>
</dbReference>
<evidence type="ECO:0000256" key="10">
    <source>
        <dbReference type="ARBA" id="ARBA00048567"/>
    </source>
</evidence>
<gene>
    <name evidence="11" type="primary">aroK</name>
    <name evidence="12" type="ORF">EDD68_101310</name>
</gene>
<evidence type="ECO:0000256" key="6">
    <source>
        <dbReference type="ARBA" id="ARBA00022741"/>
    </source>
</evidence>
<dbReference type="PANTHER" id="PTHR21087">
    <property type="entry name" value="SHIKIMATE KINASE"/>
    <property type="match status" value="1"/>
</dbReference>
<feature type="binding site" evidence="11">
    <location>
        <position position="15"/>
    </location>
    <ligand>
        <name>Mg(2+)</name>
        <dbReference type="ChEBI" id="CHEBI:18420"/>
    </ligand>
</feature>
<comment type="catalytic activity">
    <reaction evidence="10 11">
        <text>shikimate + ATP = 3-phosphoshikimate + ADP + H(+)</text>
        <dbReference type="Rhea" id="RHEA:13121"/>
        <dbReference type="ChEBI" id="CHEBI:15378"/>
        <dbReference type="ChEBI" id="CHEBI:30616"/>
        <dbReference type="ChEBI" id="CHEBI:36208"/>
        <dbReference type="ChEBI" id="CHEBI:145989"/>
        <dbReference type="ChEBI" id="CHEBI:456216"/>
        <dbReference type="EC" id="2.7.1.71"/>
    </reaction>
</comment>
<evidence type="ECO:0000256" key="7">
    <source>
        <dbReference type="ARBA" id="ARBA00022777"/>
    </source>
</evidence>
<evidence type="ECO:0000256" key="2">
    <source>
        <dbReference type="ARBA" id="ARBA00006997"/>
    </source>
</evidence>
<dbReference type="InterPro" id="IPR031322">
    <property type="entry name" value="Shikimate/glucono_kinase"/>
</dbReference>
<evidence type="ECO:0000256" key="4">
    <source>
        <dbReference type="ARBA" id="ARBA00022605"/>
    </source>
</evidence>
<dbReference type="GO" id="GO:0008652">
    <property type="term" value="P:amino acid biosynthetic process"/>
    <property type="evidence" value="ECO:0007669"/>
    <property type="project" value="UniProtKB-KW"/>
</dbReference>
<dbReference type="PRINTS" id="PR01100">
    <property type="entry name" value="SHIKIMTKNASE"/>
</dbReference>
<evidence type="ECO:0000313" key="13">
    <source>
        <dbReference type="Proteomes" id="UP000294650"/>
    </source>
</evidence>
<dbReference type="PANTHER" id="PTHR21087:SF16">
    <property type="entry name" value="SHIKIMATE KINASE 1, CHLOROPLASTIC"/>
    <property type="match status" value="1"/>
</dbReference>
<evidence type="ECO:0000256" key="1">
    <source>
        <dbReference type="ARBA" id="ARBA00004842"/>
    </source>
</evidence>
<keyword evidence="7 11" id="KW-0418">Kinase</keyword>
<evidence type="ECO:0000256" key="5">
    <source>
        <dbReference type="ARBA" id="ARBA00022679"/>
    </source>
</evidence>
<comment type="similarity">
    <text evidence="2 11">Belongs to the shikimate kinase family.</text>
</comment>
<dbReference type="GO" id="GO:0009423">
    <property type="term" value="P:chorismate biosynthetic process"/>
    <property type="evidence" value="ECO:0007669"/>
    <property type="project" value="UniProtKB-UniRule"/>
</dbReference>
<evidence type="ECO:0000256" key="11">
    <source>
        <dbReference type="HAMAP-Rule" id="MF_00109"/>
    </source>
</evidence>
<dbReference type="InterPro" id="IPR027417">
    <property type="entry name" value="P-loop_NTPase"/>
</dbReference>
<feature type="binding site" evidence="11">
    <location>
        <position position="33"/>
    </location>
    <ligand>
        <name>substrate</name>
    </ligand>
</feature>
<feature type="binding site" evidence="11">
    <location>
        <position position="133"/>
    </location>
    <ligand>
        <name>substrate</name>
    </ligand>
</feature>
<keyword evidence="13" id="KW-1185">Reference proteome</keyword>
<feature type="binding site" evidence="11">
    <location>
        <begin position="11"/>
        <end position="16"/>
    </location>
    <ligand>
        <name>ATP</name>
        <dbReference type="ChEBI" id="CHEBI:30616"/>
    </ligand>
</feature>
<accession>A0A4V2V2Y0</accession>
<keyword evidence="5 11" id="KW-0808">Transferase</keyword>
<evidence type="ECO:0000256" key="9">
    <source>
        <dbReference type="ARBA" id="ARBA00023141"/>
    </source>
</evidence>
<dbReference type="AlphaFoldDB" id="A0A4V2V2Y0"/>
<dbReference type="CDD" id="cd00464">
    <property type="entry name" value="SK"/>
    <property type="match status" value="1"/>
</dbReference>
<keyword evidence="4 11" id="KW-0028">Amino-acid biosynthesis</keyword>
<dbReference type="Pfam" id="PF01202">
    <property type="entry name" value="SKI"/>
    <property type="match status" value="1"/>
</dbReference>
<comment type="subcellular location">
    <subcellularLocation>
        <location evidence="11">Cytoplasm</location>
    </subcellularLocation>
</comment>
<protein>
    <recommendedName>
        <fullName evidence="3 11">Shikimate kinase</fullName>
        <shortName evidence="11">SK</shortName>
        <ecNumber evidence="3 11">2.7.1.71</ecNumber>
    </recommendedName>
</protein>
<dbReference type="UniPathway" id="UPA00053">
    <property type="reaction ID" value="UER00088"/>
</dbReference>
<dbReference type="GO" id="GO:0000287">
    <property type="term" value="F:magnesium ion binding"/>
    <property type="evidence" value="ECO:0007669"/>
    <property type="project" value="UniProtKB-UniRule"/>
</dbReference>
<dbReference type="PROSITE" id="PS01128">
    <property type="entry name" value="SHIKIMATE_KINASE"/>
    <property type="match status" value="1"/>
</dbReference>
<comment type="caution">
    <text evidence="12">The sequence shown here is derived from an EMBL/GenBank/DDBJ whole genome shotgun (WGS) entry which is preliminary data.</text>
</comment>
<dbReference type="GO" id="GO:0005829">
    <property type="term" value="C:cytosol"/>
    <property type="evidence" value="ECO:0007669"/>
    <property type="project" value="TreeGrafter"/>
</dbReference>
<evidence type="ECO:0000256" key="3">
    <source>
        <dbReference type="ARBA" id="ARBA00012154"/>
    </source>
</evidence>
<dbReference type="Proteomes" id="UP000294650">
    <property type="component" value="Unassembled WGS sequence"/>
</dbReference>
<feature type="binding site" evidence="11">
    <location>
        <position position="57"/>
    </location>
    <ligand>
        <name>substrate</name>
    </ligand>
</feature>
<dbReference type="InterPro" id="IPR023000">
    <property type="entry name" value="Shikimate_kinase_CS"/>
</dbReference>
<dbReference type="EC" id="2.7.1.71" evidence="3 11"/>
<feature type="binding site" evidence="11">
    <location>
        <position position="150"/>
    </location>
    <ligand>
        <name>ATP</name>
        <dbReference type="ChEBI" id="CHEBI:30616"/>
    </ligand>
</feature>
<comment type="cofactor">
    <cofactor evidence="11">
        <name>Mg(2+)</name>
        <dbReference type="ChEBI" id="CHEBI:18420"/>
    </cofactor>
    <text evidence="11">Binds 1 Mg(2+) ion per subunit.</text>
</comment>
<dbReference type="EMBL" id="SMAN01000001">
    <property type="protein sequence ID" value="TCT26951.1"/>
    <property type="molecule type" value="Genomic_DNA"/>
</dbReference>
<reference evidence="12 13" key="1">
    <citation type="submission" date="2019-03" db="EMBL/GenBank/DDBJ databases">
        <title>Genomic Encyclopedia of Type Strains, Phase IV (KMG-IV): sequencing the most valuable type-strain genomes for metagenomic binning, comparative biology and taxonomic classification.</title>
        <authorList>
            <person name="Goeker M."/>
        </authorList>
    </citation>
    <scope>NUCLEOTIDE SEQUENCE [LARGE SCALE GENOMIC DNA]</scope>
    <source>
        <strain evidence="12 13">DSM 25894</strain>
    </source>
</reference>
<dbReference type="GO" id="GO:0009073">
    <property type="term" value="P:aromatic amino acid family biosynthetic process"/>
    <property type="evidence" value="ECO:0007669"/>
    <property type="project" value="UniProtKB-KW"/>
</dbReference>
<comment type="pathway">
    <text evidence="1 11">Metabolic intermediate biosynthesis; chorismate biosynthesis; chorismate from D-erythrose 4-phosphate and phosphoenolpyruvate: step 5/7.</text>
</comment>
<dbReference type="Gene3D" id="3.40.50.300">
    <property type="entry name" value="P-loop containing nucleotide triphosphate hydrolases"/>
    <property type="match status" value="1"/>
</dbReference>
<dbReference type="SUPFAM" id="SSF52540">
    <property type="entry name" value="P-loop containing nucleoside triphosphate hydrolases"/>
    <property type="match status" value="1"/>
</dbReference>
<keyword evidence="11" id="KW-0963">Cytoplasm</keyword>
<evidence type="ECO:0000313" key="12">
    <source>
        <dbReference type="EMBL" id="TCT26951.1"/>
    </source>
</evidence>
<feature type="binding site" evidence="11">
    <location>
        <position position="78"/>
    </location>
    <ligand>
        <name>substrate</name>
    </ligand>
</feature>
<organism evidence="12 13">
    <name type="scientific">Melghiribacillus thermohalophilus</name>
    <dbReference type="NCBI Taxonomy" id="1324956"/>
    <lineage>
        <taxon>Bacteria</taxon>
        <taxon>Bacillati</taxon>
        <taxon>Bacillota</taxon>
        <taxon>Bacilli</taxon>
        <taxon>Bacillales</taxon>
        <taxon>Bacillaceae</taxon>
        <taxon>Melghiribacillus</taxon>
    </lineage>
</organism>
<keyword evidence="11" id="KW-0460">Magnesium</keyword>
<feature type="binding site" evidence="11">
    <location>
        <position position="116"/>
    </location>
    <ligand>
        <name>ATP</name>
        <dbReference type="ChEBI" id="CHEBI:30616"/>
    </ligand>
</feature>